<reference evidence="1 2" key="1">
    <citation type="submission" date="2018-03" db="EMBL/GenBank/DDBJ databases">
        <title>The ancient ancestry and fast evolution of plastids.</title>
        <authorList>
            <person name="Moore K.R."/>
            <person name="Magnabosco C."/>
            <person name="Momper L."/>
            <person name="Gold D.A."/>
            <person name="Bosak T."/>
            <person name="Fournier G.P."/>
        </authorList>
    </citation>
    <scope>NUCLEOTIDE SEQUENCE [LARGE SCALE GENOMIC DNA]</scope>
    <source>
        <strain evidence="1 2">CCALA 016</strain>
    </source>
</reference>
<dbReference type="OrthoDB" id="6960201at2"/>
<comment type="caution">
    <text evidence="1">The sequence shown here is derived from an EMBL/GenBank/DDBJ whole genome shotgun (WGS) entry which is preliminary data.</text>
</comment>
<gene>
    <name evidence="1" type="ORF">C7H19_19365</name>
</gene>
<dbReference type="EMBL" id="PXOH01000028">
    <property type="protein sequence ID" value="PSF33884.1"/>
    <property type="molecule type" value="Genomic_DNA"/>
</dbReference>
<keyword evidence="2" id="KW-1185">Reference proteome</keyword>
<evidence type="ECO:0008006" key="3">
    <source>
        <dbReference type="Google" id="ProtNLM"/>
    </source>
</evidence>
<dbReference type="Proteomes" id="UP000239001">
    <property type="component" value="Unassembled WGS sequence"/>
</dbReference>
<dbReference type="RefSeq" id="WP_106458570.1">
    <property type="nucleotide sequence ID" value="NZ_PXOH01000028.1"/>
</dbReference>
<dbReference type="InterPro" id="IPR019650">
    <property type="entry name" value="DUF2513"/>
</dbReference>
<dbReference type="Pfam" id="PF10711">
    <property type="entry name" value="DUF2513"/>
    <property type="match status" value="1"/>
</dbReference>
<accession>A0A2T1LTF1</accession>
<evidence type="ECO:0000313" key="1">
    <source>
        <dbReference type="EMBL" id="PSF33884.1"/>
    </source>
</evidence>
<reference evidence="1 2" key="2">
    <citation type="submission" date="2018-03" db="EMBL/GenBank/DDBJ databases">
        <authorList>
            <person name="Keele B.F."/>
        </authorList>
    </citation>
    <scope>NUCLEOTIDE SEQUENCE [LARGE SCALE GENOMIC DNA]</scope>
    <source>
        <strain evidence="1 2">CCALA 016</strain>
    </source>
</reference>
<name>A0A2T1LTF1_9CHRO</name>
<evidence type="ECO:0000313" key="2">
    <source>
        <dbReference type="Proteomes" id="UP000239001"/>
    </source>
</evidence>
<sequence>MKRDMELVRKILLKIEESNTYDEPIDIEIEGYTQSSINFHVAIMKQGGLVELFGNPIATFDSSTSYFPSRLTWQGCEFLDASRNENVWQRALKTIKEKGGGVAFEVIKALLIQYAKEELSISSR</sequence>
<protein>
    <recommendedName>
        <fullName evidence="3">DUF2513 domain-containing protein</fullName>
    </recommendedName>
</protein>
<dbReference type="AlphaFoldDB" id="A0A2T1LTF1"/>
<proteinExistence type="predicted"/>
<organism evidence="1 2">
    <name type="scientific">Aphanothece hegewaldii CCALA 016</name>
    <dbReference type="NCBI Taxonomy" id="2107694"/>
    <lineage>
        <taxon>Bacteria</taxon>
        <taxon>Bacillati</taxon>
        <taxon>Cyanobacteriota</taxon>
        <taxon>Cyanophyceae</taxon>
        <taxon>Oscillatoriophycideae</taxon>
        <taxon>Chroococcales</taxon>
        <taxon>Aphanothecaceae</taxon>
        <taxon>Aphanothece</taxon>
    </lineage>
</organism>